<protein>
    <submittedName>
        <fullName evidence="1">Uncharacterized protein</fullName>
    </submittedName>
</protein>
<dbReference type="EMBL" id="JAHQIW010002647">
    <property type="protein sequence ID" value="KAJ1355962.1"/>
    <property type="molecule type" value="Genomic_DNA"/>
</dbReference>
<dbReference type="Proteomes" id="UP001196413">
    <property type="component" value="Unassembled WGS sequence"/>
</dbReference>
<comment type="caution">
    <text evidence="1">The sequence shown here is derived from an EMBL/GenBank/DDBJ whole genome shotgun (WGS) entry which is preliminary data.</text>
</comment>
<sequence>MNRVSRSLAAGPFGSNSFGFLLLSTDDKMNVTVLHAPHLRSSCDRRVQLEIHVDPHRPQMLAYENCEDTLRLGKDVWLDDFMSIFKGFKFDQYFPATGTA</sequence>
<dbReference type="AlphaFoldDB" id="A0AAD5QMP2"/>
<gene>
    <name evidence="1" type="ORF">KIN20_013563</name>
</gene>
<evidence type="ECO:0000313" key="2">
    <source>
        <dbReference type="Proteomes" id="UP001196413"/>
    </source>
</evidence>
<name>A0AAD5QMP2_PARTN</name>
<keyword evidence="2" id="KW-1185">Reference proteome</keyword>
<proteinExistence type="predicted"/>
<accession>A0AAD5QMP2</accession>
<reference evidence="1" key="1">
    <citation type="submission" date="2021-06" db="EMBL/GenBank/DDBJ databases">
        <title>Parelaphostrongylus tenuis whole genome reference sequence.</title>
        <authorList>
            <person name="Garwood T.J."/>
            <person name="Larsen P.A."/>
            <person name="Fountain-Jones N.M."/>
            <person name="Garbe J.R."/>
            <person name="Macchietto M.G."/>
            <person name="Kania S.A."/>
            <person name="Gerhold R.W."/>
            <person name="Richards J.E."/>
            <person name="Wolf T.M."/>
        </authorList>
    </citation>
    <scope>NUCLEOTIDE SEQUENCE</scope>
    <source>
        <strain evidence="1">MNPRO001-30</strain>
        <tissue evidence="1">Meninges</tissue>
    </source>
</reference>
<evidence type="ECO:0000313" key="1">
    <source>
        <dbReference type="EMBL" id="KAJ1355962.1"/>
    </source>
</evidence>
<organism evidence="1 2">
    <name type="scientific">Parelaphostrongylus tenuis</name>
    <name type="common">Meningeal worm</name>
    <dbReference type="NCBI Taxonomy" id="148309"/>
    <lineage>
        <taxon>Eukaryota</taxon>
        <taxon>Metazoa</taxon>
        <taxon>Ecdysozoa</taxon>
        <taxon>Nematoda</taxon>
        <taxon>Chromadorea</taxon>
        <taxon>Rhabditida</taxon>
        <taxon>Rhabditina</taxon>
        <taxon>Rhabditomorpha</taxon>
        <taxon>Strongyloidea</taxon>
        <taxon>Metastrongylidae</taxon>
        <taxon>Parelaphostrongylus</taxon>
    </lineage>
</organism>